<organism evidence="3 4">
    <name type="scientific">Diversispora eburnea</name>
    <dbReference type="NCBI Taxonomy" id="1213867"/>
    <lineage>
        <taxon>Eukaryota</taxon>
        <taxon>Fungi</taxon>
        <taxon>Fungi incertae sedis</taxon>
        <taxon>Mucoromycota</taxon>
        <taxon>Glomeromycotina</taxon>
        <taxon>Glomeromycetes</taxon>
        <taxon>Diversisporales</taxon>
        <taxon>Diversisporaceae</taxon>
        <taxon>Diversispora</taxon>
    </lineage>
</organism>
<dbReference type="OrthoDB" id="2325316at2759"/>
<dbReference type="InterPro" id="IPR009071">
    <property type="entry name" value="HMG_box_dom"/>
</dbReference>
<name>A0A9N8ZV37_9GLOM</name>
<protein>
    <submittedName>
        <fullName evidence="3">2848_t:CDS:1</fullName>
    </submittedName>
</protein>
<dbReference type="InterPro" id="IPR036910">
    <property type="entry name" value="HMG_box_dom_sf"/>
</dbReference>
<comment type="caution">
    <text evidence="3">The sequence shown here is derived from an EMBL/GenBank/DDBJ whole genome shotgun (WGS) entry which is preliminary data.</text>
</comment>
<dbReference type="Pfam" id="PF00505">
    <property type="entry name" value="HMG_box"/>
    <property type="match status" value="1"/>
</dbReference>
<dbReference type="EMBL" id="CAJVPK010000422">
    <property type="protein sequence ID" value="CAG8508270.1"/>
    <property type="molecule type" value="Genomic_DNA"/>
</dbReference>
<accession>A0A9N8ZV37</accession>
<keyword evidence="4" id="KW-1185">Reference proteome</keyword>
<evidence type="ECO:0000313" key="4">
    <source>
        <dbReference type="Proteomes" id="UP000789706"/>
    </source>
</evidence>
<dbReference type="AlphaFoldDB" id="A0A9N8ZV37"/>
<feature type="region of interest" description="Disordered" evidence="1">
    <location>
        <begin position="1"/>
        <end position="23"/>
    </location>
</feature>
<evidence type="ECO:0000259" key="2">
    <source>
        <dbReference type="Pfam" id="PF00505"/>
    </source>
</evidence>
<sequence>MTHTMKQTRKRVDTQKKNGLMQRGQQKIKLTINKPRGCLPPLPLPYPPEIDLQKMVAKLASKPKLARFPNAFIMYRNEYVHYLKSKDLHLSMTELSPMIAASWKQEPEYVKDAYTQLSSEAEKLYVRVAANAQPEIKYKFPSQQRHPTFNDFSSQDTNIMTTPRKNNDITRTLINNNFTKYEDIVSEYNRLLESPSPTFLELKGFPRTTTLSSSSITRSRNSLEETSYFPWPSKFNNNESSSLRDTIQQSHISSTSNIITCEDLGITFPESSIIGQLPPSPALDTPCSENALSFSPTCPNCIRRHFYDHQPFSFSPALENQDTSTIHHSTNFYPPSPVSPVQPFTDESSQSPNFGGEFEVSDITNDLYYVIDPSLSSGPYTIPTSSR</sequence>
<feature type="region of interest" description="Disordered" evidence="1">
    <location>
        <begin position="325"/>
        <end position="357"/>
    </location>
</feature>
<evidence type="ECO:0000313" key="3">
    <source>
        <dbReference type="EMBL" id="CAG8508270.1"/>
    </source>
</evidence>
<gene>
    <name evidence="3" type="ORF">DEBURN_LOCUS5039</name>
</gene>
<dbReference type="Proteomes" id="UP000789706">
    <property type="component" value="Unassembled WGS sequence"/>
</dbReference>
<dbReference type="Gene3D" id="1.10.30.10">
    <property type="entry name" value="High mobility group box domain"/>
    <property type="match status" value="1"/>
</dbReference>
<evidence type="ECO:0000256" key="1">
    <source>
        <dbReference type="SAM" id="MobiDB-lite"/>
    </source>
</evidence>
<feature type="domain" description="HMG box" evidence="2">
    <location>
        <begin position="69"/>
        <end position="125"/>
    </location>
</feature>
<dbReference type="SUPFAM" id="SSF47095">
    <property type="entry name" value="HMG-box"/>
    <property type="match status" value="1"/>
</dbReference>
<reference evidence="3" key="1">
    <citation type="submission" date="2021-06" db="EMBL/GenBank/DDBJ databases">
        <authorList>
            <person name="Kallberg Y."/>
            <person name="Tangrot J."/>
            <person name="Rosling A."/>
        </authorList>
    </citation>
    <scope>NUCLEOTIDE SEQUENCE</scope>
    <source>
        <strain evidence="3">AZ414A</strain>
    </source>
</reference>
<proteinExistence type="predicted"/>